<dbReference type="Proteomes" id="UP000199376">
    <property type="component" value="Unassembled WGS sequence"/>
</dbReference>
<evidence type="ECO:0000256" key="1">
    <source>
        <dbReference type="SAM" id="Phobius"/>
    </source>
</evidence>
<evidence type="ECO:0000313" key="2">
    <source>
        <dbReference type="EMBL" id="SFB79395.1"/>
    </source>
</evidence>
<gene>
    <name evidence="2" type="ORF">SAMN05660453_0181</name>
</gene>
<protein>
    <submittedName>
        <fullName evidence="2">Uncharacterized protein</fullName>
    </submittedName>
</protein>
<dbReference type="AlphaFoldDB" id="A0A1I1DWS4"/>
<keyword evidence="1" id="KW-0812">Transmembrane</keyword>
<reference evidence="2 3" key="1">
    <citation type="submission" date="2016-10" db="EMBL/GenBank/DDBJ databases">
        <authorList>
            <person name="de Groot N.N."/>
        </authorList>
    </citation>
    <scope>NUCLEOTIDE SEQUENCE [LARGE SCALE GENOMIC DNA]</scope>
    <source>
        <strain evidence="2 3">DSM 19113</strain>
    </source>
</reference>
<evidence type="ECO:0000313" key="3">
    <source>
        <dbReference type="Proteomes" id="UP000199376"/>
    </source>
</evidence>
<proteinExistence type="predicted"/>
<feature type="transmembrane region" description="Helical" evidence="1">
    <location>
        <begin position="20"/>
        <end position="40"/>
    </location>
</feature>
<keyword evidence="1" id="KW-1133">Transmembrane helix</keyword>
<dbReference type="EMBL" id="FOLI01000001">
    <property type="protein sequence ID" value="SFB79395.1"/>
    <property type="molecule type" value="Genomic_DNA"/>
</dbReference>
<organism evidence="2 3">
    <name type="scientific">Fructobacillus durionis</name>
    <dbReference type="NCBI Taxonomy" id="283737"/>
    <lineage>
        <taxon>Bacteria</taxon>
        <taxon>Bacillati</taxon>
        <taxon>Bacillota</taxon>
        <taxon>Bacilli</taxon>
        <taxon>Lactobacillales</taxon>
        <taxon>Lactobacillaceae</taxon>
        <taxon>Fructobacillus</taxon>
    </lineage>
</organism>
<name>A0A1I1DWS4_9LACO</name>
<sequence length="67" mass="8048">MTKFFKDILYWHFGWETGLIPVLAILSVLFVVVMTTNCIVRLHVLYRYILDDLNHHNHHNHHESMMS</sequence>
<keyword evidence="3" id="KW-1185">Reference proteome</keyword>
<accession>A0A1I1DWS4</accession>
<keyword evidence="1" id="KW-0472">Membrane</keyword>